<dbReference type="AlphaFoldDB" id="A0A0A9GAP9"/>
<sequence length="76" mass="8455">MGVCDDTLCILLPARDEATANGANGAGLEEALVLEKDCRAGRRRERGRKHSFAQHIVTFFWSRSIFGETCRNGKPF</sequence>
<accession>A0A0A9GAP9</accession>
<organism evidence="1">
    <name type="scientific">Arundo donax</name>
    <name type="common">Giant reed</name>
    <name type="synonym">Donax arundinaceus</name>
    <dbReference type="NCBI Taxonomy" id="35708"/>
    <lineage>
        <taxon>Eukaryota</taxon>
        <taxon>Viridiplantae</taxon>
        <taxon>Streptophyta</taxon>
        <taxon>Embryophyta</taxon>
        <taxon>Tracheophyta</taxon>
        <taxon>Spermatophyta</taxon>
        <taxon>Magnoliopsida</taxon>
        <taxon>Liliopsida</taxon>
        <taxon>Poales</taxon>
        <taxon>Poaceae</taxon>
        <taxon>PACMAD clade</taxon>
        <taxon>Arundinoideae</taxon>
        <taxon>Arundineae</taxon>
        <taxon>Arundo</taxon>
    </lineage>
</organism>
<dbReference type="EMBL" id="GBRH01176339">
    <property type="protein sequence ID" value="JAE21557.1"/>
    <property type="molecule type" value="Transcribed_RNA"/>
</dbReference>
<evidence type="ECO:0000313" key="1">
    <source>
        <dbReference type="EMBL" id="JAE21557.1"/>
    </source>
</evidence>
<protein>
    <submittedName>
        <fullName evidence="1">Uncharacterized protein</fullName>
    </submittedName>
</protein>
<reference evidence="1" key="1">
    <citation type="submission" date="2014-09" db="EMBL/GenBank/DDBJ databases">
        <authorList>
            <person name="Magalhaes I.L.F."/>
            <person name="Oliveira U."/>
            <person name="Santos F.R."/>
            <person name="Vidigal T.H.D.A."/>
            <person name="Brescovit A.D."/>
            <person name="Santos A.J."/>
        </authorList>
    </citation>
    <scope>NUCLEOTIDE SEQUENCE</scope>
    <source>
        <tissue evidence="1">Shoot tissue taken approximately 20 cm above the soil surface</tissue>
    </source>
</reference>
<reference evidence="1" key="2">
    <citation type="journal article" date="2015" name="Data Brief">
        <title>Shoot transcriptome of the giant reed, Arundo donax.</title>
        <authorList>
            <person name="Barrero R.A."/>
            <person name="Guerrero F.D."/>
            <person name="Moolhuijzen P."/>
            <person name="Goolsby J.A."/>
            <person name="Tidwell J."/>
            <person name="Bellgard S.E."/>
            <person name="Bellgard M.I."/>
        </authorList>
    </citation>
    <scope>NUCLEOTIDE SEQUENCE</scope>
    <source>
        <tissue evidence="1">Shoot tissue taken approximately 20 cm above the soil surface</tissue>
    </source>
</reference>
<proteinExistence type="predicted"/>
<name>A0A0A9GAP9_ARUDO</name>